<accession>V8G4B7</accession>
<gene>
    <name evidence="1" type="ORF">V757_07410</name>
</gene>
<dbReference type="AlphaFoldDB" id="V8G4B7"/>
<name>V8G4B7_9BURK</name>
<dbReference type="Proteomes" id="UP000018766">
    <property type="component" value="Unassembled WGS sequence"/>
</dbReference>
<evidence type="ECO:0000313" key="2">
    <source>
        <dbReference type="Proteomes" id="UP000018766"/>
    </source>
</evidence>
<comment type="caution">
    <text evidence="1">The sequence shown here is derived from an EMBL/GenBank/DDBJ whole genome shotgun (WGS) entry which is preliminary data.</text>
</comment>
<evidence type="ECO:0000313" key="1">
    <source>
        <dbReference type="EMBL" id="ETD70808.1"/>
    </source>
</evidence>
<sequence>MSGQVLDQQGATMYPSDKWIEKVNGDKNLEKTIRLD</sequence>
<keyword evidence="2" id="KW-1185">Reference proteome</keyword>
<protein>
    <submittedName>
        <fullName evidence="1">Uncharacterized protein</fullName>
    </submittedName>
</protein>
<organism evidence="1 2">
    <name type="scientific">Pelistega indica</name>
    <dbReference type="NCBI Taxonomy" id="1414851"/>
    <lineage>
        <taxon>Bacteria</taxon>
        <taxon>Pseudomonadati</taxon>
        <taxon>Pseudomonadota</taxon>
        <taxon>Betaproteobacteria</taxon>
        <taxon>Burkholderiales</taxon>
        <taxon>Alcaligenaceae</taxon>
        <taxon>Pelistega</taxon>
    </lineage>
</organism>
<proteinExistence type="predicted"/>
<reference evidence="1 2" key="1">
    <citation type="submission" date="2013-11" db="EMBL/GenBank/DDBJ databases">
        <title>Genomic analysis of Pelistega sp. HM-7.</title>
        <authorList>
            <person name="Kumbhare S.V."/>
            <person name="Shetty S.A."/>
            <person name="Sharma O."/>
            <person name="Dhotre D.P."/>
        </authorList>
    </citation>
    <scope>NUCLEOTIDE SEQUENCE [LARGE SCALE GENOMIC DNA]</scope>
    <source>
        <strain evidence="1 2">HM-7</strain>
    </source>
</reference>
<dbReference type="EMBL" id="AYSV01000087">
    <property type="protein sequence ID" value="ETD70808.1"/>
    <property type="molecule type" value="Genomic_DNA"/>
</dbReference>